<name>A0A2U3Y1Q9_LEPWE</name>
<proteinExistence type="inferred from homology"/>
<dbReference type="RefSeq" id="XP_006737662.2">
    <property type="nucleotide sequence ID" value="XM_006737599.2"/>
</dbReference>
<dbReference type="Pfam" id="PF01301">
    <property type="entry name" value="Glyco_hydro_35"/>
    <property type="match status" value="1"/>
</dbReference>
<keyword evidence="3" id="KW-1185">Reference proteome</keyword>
<accession>A0A2U3Y1Q9</accession>
<dbReference type="SUPFAM" id="SSF51445">
    <property type="entry name" value="(Trans)glycosidases"/>
    <property type="match status" value="1"/>
</dbReference>
<reference evidence="4" key="1">
    <citation type="submission" date="2025-08" db="UniProtKB">
        <authorList>
            <consortium name="RefSeq"/>
        </authorList>
    </citation>
    <scope>IDENTIFICATION</scope>
    <source>
        <tissue evidence="4">Liver</tissue>
    </source>
</reference>
<organism evidence="3 4">
    <name type="scientific">Leptonychotes weddellii</name>
    <name type="common">Weddell seal</name>
    <name type="synonym">Otaria weddellii</name>
    <dbReference type="NCBI Taxonomy" id="9713"/>
    <lineage>
        <taxon>Eukaryota</taxon>
        <taxon>Metazoa</taxon>
        <taxon>Chordata</taxon>
        <taxon>Craniata</taxon>
        <taxon>Vertebrata</taxon>
        <taxon>Euteleostomi</taxon>
        <taxon>Mammalia</taxon>
        <taxon>Eutheria</taxon>
        <taxon>Laurasiatheria</taxon>
        <taxon>Carnivora</taxon>
        <taxon>Caniformia</taxon>
        <taxon>Pinnipedia</taxon>
        <taxon>Phocidae</taxon>
        <taxon>Monachinae</taxon>
        <taxon>Lobodontini</taxon>
        <taxon>Leptonychotes</taxon>
    </lineage>
</organism>
<gene>
    <name evidence="4" type="primary">LOC102727014</name>
</gene>
<dbReference type="GO" id="GO:0004553">
    <property type="term" value="F:hydrolase activity, hydrolyzing O-glycosyl compounds"/>
    <property type="evidence" value="ECO:0007669"/>
    <property type="project" value="InterPro"/>
</dbReference>
<evidence type="ECO:0000313" key="3">
    <source>
        <dbReference type="Proteomes" id="UP000245341"/>
    </source>
</evidence>
<dbReference type="PANTHER" id="PTHR23421">
    <property type="entry name" value="BETA-GALACTOSIDASE RELATED"/>
    <property type="match status" value="1"/>
</dbReference>
<evidence type="ECO:0000256" key="1">
    <source>
        <dbReference type="ARBA" id="ARBA00009809"/>
    </source>
</evidence>
<protein>
    <submittedName>
        <fullName evidence="4">Beta-galactosidase-like</fullName>
    </submittedName>
</protein>
<dbReference type="OrthoDB" id="1657402at2759"/>
<dbReference type="InterPro" id="IPR001944">
    <property type="entry name" value="Glycoside_Hdrlase_35"/>
</dbReference>
<feature type="domain" description="Glycoside hydrolase 35 catalytic" evidence="2">
    <location>
        <begin position="3"/>
        <end position="106"/>
    </location>
</feature>
<comment type="similarity">
    <text evidence="1">Belongs to the glycosyl hydrolase 35 family.</text>
</comment>
<dbReference type="InterPro" id="IPR017853">
    <property type="entry name" value="GH"/>
</dbReference>
<dbReference type="Gene3D" id="3.20.20.80">
    <property type="entry name" value="Glycosidases"/>
    <property type="match status" value="1"/>
</dbReference>
<dbReference type="AlphaFoldDB" id="A0A2U3Y1Q9"/>
<dbReference type="PRINTS" id="PR00742">
    <property type="entry name" value="GLHYDRLASE35"/>
</dbReference>
<dbReference type="KEGG" id="lww:102727014"/>
<dbReference type="Proteomes" id="UP000245341">
    <property type="component" value="Unplaced"/>
</dbReference>
<evidence type="ECO:0000259" key="2">
    <source>
        <dbReference type="Pfam" id="PF01301"/>
    </source>
</evidence>
<sequence length="109" mass="12344">MGLYVPWNFHEPQPGQYQFSGEHDVEYFIKLAQELGLLVILRPGPYICAEWDMGGLPAWLLLKESIILRSSDPGYLAAVDKWLGVLLPKMKPLLYQNGGPIITVQVYVE</sequence>
<dbReference type="GO" id="GO:0005975">
    <property type="term" value="P:carbohydrate metabolic process"/>
    <property type="evidence" value="ECO:0007669"/>
    <property type="project" value="InterPro"/>
</dbReference>
<dbReference type="InterPro" id="IPR031330">
    <property type="entry name" value="Gly_Hdrlase_35_cat"/>
</dbReference>
<dbReference type="STRING" id="9713.A0A2U3Y1Q9"/>
<dbReference type="GeneID" id="102727014"/>
<evidence type="ECO:0000313" key="4">
    <source>
        <dbReference type="RefSeq" id="XP_006737662.2"/>
    </source>
</evidence>